<dbReference type="Proteomes" id="UP001352263">
    <property type="component" value="Unassembled WGS sequence"/>
</dbReference>
<keyword evidence="2" id="KW-0472">Membrane</keyword>
<accession>A0ABU6JK26</accession>
<feature type="compositionally biased region" description="Polar residues" evidence="1">
    <location>
        <begin position="48"/>
        <end position="58"/>
    </location>
</feature>
<protein>
    <submittedName>
        <fullName evidence="3">Uncharacterized protein</fullName>
    </submittedName>
</protein>
<dbReference type="RefSeq" id="WP_326510179.1">
    <property type="nucleotide sequence ID" value="NZ_JAWIIV010000060.1"/>
</dbReference>
<feature type="transmembrane region" description="Helical" evidence="2">
    <location>
        <begin position="7"/>
        <end position="28"/>
    </location>
</feature>
<dbReference type="EMBL" id="JAWIIV010000060">
    <property type="protein sequence ID" value="MEC4723567.1"/>
    <property type="molecule type" value="Genomic_DNA"/>
</dbReference>
<reference evidence="3 4" key="1">
    <citation type="submission" date="2023-10" db="EMBL/GenBank/DDBJ databases">
        <title>Noviherbaspirillum sp. CPCC 100848 genome assembly.</title>
        <authorList>
            <person name="Li X.Y."/>
            <person name="Fang X.M."/>
        </authorList>
    </citation>
    <scope>NUCLEOTIDE SEQUENCE [LARGE SCALE GENOMIC DNA]</scope>
    <source>
        <strain evidence="3 4">CPCC 100848</strain>
    </source>
</reference>
<evidence type="ECO:0000313" key="3">
    <source>
        <dbReference type="EMBL" id="MEC4723567.1"/>
    </source>
</evidence>
<evidence type="ECO:0000256" key="2">
    <source>
        <dbReference type="SAM" id="Phobius"/>
    </source>
</evidence>
<comment type="caution">
    <text evidence="3">The sequence shown here is derived from an EMBL/GenBank/DDBJ whole genome shotgun (WGS) entry which is preliminary data.</text>
</comment>
<keyword evidence="2" id="KW-1133">Transmembrane helix</keyword>
<keyword evidence="2" id="KW-0812">Transmembrane</keyword>
<feature type="region of interest" description="Disordered" evidence="1">
    <location>
        <begin position="48"/>
        <end position="70"/>
    </location>
</feature>
<organism evidence="3 4">
    <name type="scientific">Noviherbaspirillum album</name>
    <dbReference type="NCBI Taxonomy" id="3080276"/>
    <lineage>
        <taxon>Bacteria</taxon>
        <taxon>Pseudomonadati</taxon>
        <taxon>Pseudomonadota</taxon>
        <taxon>Betaproteobacteria</taxon>
        <taxon>Burkholderiales</taxon>
        <taxon>Oxalobacteraceae</taxon>
        <taxon>Noviherbaspirillum</taxon>
    </lineage>
</organism>
<evidence type="ECO:0000313" key="4">
    <source>
        <dbReference type="Proteomes" id="UP001352263"/>
    </source>
</evidence>
<sequence length="70" mass="8061">MQKLREAVEYAFCCVFGFICLSIIYGYATFLSALELARIVKPFYLQPSARQPYNSPTERQPMLYGSLIDK</sequence>
<gene>
    <name evidence="3" type="ORF">RY831_30985</name>
</gene>
<proteinExistence type="predicted"/>
<keyword evidence="4" id="KW-1185">Reference proteome</keyword>
<name>A0ABU6JK26_9BURK</name>
<evidence type="ECO:0000256" key="1">
    <source>
        <dbReference type="SAM" id="MobiDB-lite"/>
    </source>
</evidence>